<gene>
    <name evidence="1" type="ORF">QE152_g24650</name>
</gene>
<name>A0AAW1K5T3_POPJA</name>
<organism evidence="1 2">
    <name type="scientific">Popillia japonica</name>
    <name type="common">Japanese beetle</name>
    <dbReference type="NCBI Taxonomy" id="7064"/>
    <lineage>
        <taxon>Eukaryota</taxon>
        <taxon>Metazoa</taxon>
        <taxon>Ecdysozoa</taxon>
        <taxon>Arthropoda</taxon>
        <taxon>Hexapoda</taxon>
        <taxon>Insecta</taxon>
        <taxon>Pterygota</taxon>
        <taxon>Neoptera</taxon>
        <taxon>Endopterygota</taxon>
        <taxon>Coleoptera</taxon>
        <taxon>Polyphaga</taxon>
        <taxon>Scarabaeiformia</taxon>
        <taxon>Scarabaeidae</taxon>
        <taxon>Rutelinae</taxon>
        <taxon>Popillia</taxon>
    </lineage>
</organism>
<evidence type="ECO:0000313" key="2">
    <source>
        <dbReference type="Proteomes" id="UP001458880"/>
    </source>
</evidence>
<dbReference type="EMBL" id="JASPKY010000255">
    <property type="protein sequence ID" value="KAK9712922.1"/>
    <property type="molecule type" value="Genomic_DNA"/>
</dbReference>
<reference evidence="1 2" key="1">
    <citation type="journal article" date="2024" name="BMC Genomics">
        <title>De novo assembly and annotation of Popillia japonica's genome with initial clues to its potential as an invasive pest.</title>
        <authorList>
            <person name="Cucini C."/>
            <person name="Boschi S."/>
            <person name="Funari R."/>
            <person name="Cardaioli E."/>
            <person name="Iannotti N."/>
            <person name="Marturano G."/>
            <person name="Paoli F."/>
            <person name="Bruttini M."/>
            <person name="Carapelli A."/>
            <person name="Frati F."/>
            <person name="Nardi F."/>
        </authorList>
    </citation>
    <scope>NUCLEOTIDE SEQUENCE [LARGE SCALE GENOMIC DNA]</scope>
    <source>
        <strain evidence="1">DMR45628</strain>
    </source>
</reference>
<keyword evidence="2" id="KW-1185">Reference proteome</keyword>
<comment type="caution">
    <text evidence="1">The sequence shown here is derived from an EMBL/GenBank/DDBJ whole genome shotgun (WGS) entry which is preliminary data.</text>
</comment>
<protein>
    <submittedName>
        <fullName evidence="1">Uncharacterized protein</fullName>
    </submittedName>
</protein>
<accession>A0AAW1K5T3</accession>
<evidence type="ECO:0000313" key="1">
    <source>
        <dbReference type="EMBL" id="KAK9712922.1"/>
    </source>
</evidence>
<dbReference type="Proteomes" id="UP001458880">
    <property type="component" value="Unassembled WGS sequence"/>
</dbReference>
<sequence>MCYHQVHEEAKSTARQCLRGRTQNPLDFSAFFKFPTAIHIGNRELFELMEEGLSDIEYLSEEDNFGWESDAILEEGLSTRRG</sequence>
<dbReference type="AlphaFoldDB" id="A0AAW1K5T3"/>
<proteinExistence type="predicted"/>